<dbReference type="RefSeq" id="WP_115087737.1">
    <property type="nucleotide sequence ID" value="NZ_CBCSFG010000020.1"/>
</dbReference>
<keyword evidence="2" id="KW-0472">Membrane</keyword>
<feature type="coiled-coil region" evidence="1">
    <location>
        <begin position="52"/>
        <end position="97"/>
    </location>
</feature>
<keyword evidence="2" id="KW-0812">Transmembrane</keyword>
<keyword evidence="4" id="KW-1185">Reference proteome</keyword>
<keyword evidence="2" id="KW-1133">Transmembrane helix</keyword>
<name>A0A380T3M6_9PSED</name>
<keyword evidence="1" id="KW-0175">Coiled coil</keyword>
<evidence type="ECO:0000256" key="1">
    <source>
        <dbReference type="SAM" id="Coils"/>
    </source>
</evidence>
<gene>
    <name evidence="3" type="ORF">CCOS864_03580</name>
</gene>
<evidence type="ECO:0000313" key="4">
    <source>
        <dbReference type="Proteomes" id="UP000255177"/>
    </source>
</evidence>
<dbReference type="AlphaFoldDB" id="A0A380T3M6"/>
<proteinExistence type="predicted"/>
<accession>A0A380T3M6</accession>
<dbReference type="Proteomes" id="UP000255177">
    <property type="component" value="Unassembled WGS sequence"/>
</dbReference>
<protein>
    <submittedName>
        <fullName evidence="3">Uncharacterized protein</fullName>
    </submittedName>
</protein>
<feature type="transmembrane region" description="Helical" evidence="2">
    <location>
        <begin position="6"/>
        <end position="26"/>
    </location>
</feature>
<dbReference type="EMBL" id="UIDD01000009">
    <property type="protein sequence ID" value="SUQ64126.1"/>
    <property type="molecule type" value="Genomic_DNA"/>
</dbReference>
<organism evidence="3 4">
    <name type="scientific">Pseudomonas wadenswilerensis</name>
    <dbReference type="NCBI Taxonomy" id="1785161"/>
    <lineage>
        <taxon>Bacteria</taxon>
        <taxon>Pseudomonadati</taxon>
        <taxon>Pseudomonadota</taxon>
        <taxon>Gammaproteobacteria</taxon>
        <taxon>Pseudomonadales</taxon>
        <taxon>Pseudomonadaceae</taxon>
        <taxon>Pseudomonas</taxon>
    </lineage>
</organism>
<sequence>MQQQHYILALAALWLFTLAFLPFLFAKARTRAFDSGRAAGLETRDAINSQQVASIRIERDELAIQLEAEQRKHLTIKAALQSRVKELEDRIMSYTDMPVTRADHDQLTKTAATLKLAGRTWKALQVAPQTQHAADQQLYIEGLAARVHSQLRITPAKPASAGEVA</sequence>
<evidence type="ECO:0000313" key="3">
    <source>
        <dbReference type="EMBL" id="SUQ64126.1"/>
    </source>
</evidence>
<evidence type="ECO:0000256" key="2">
    <source>
        <dbReference type="SAM" id="Phobius"/>
    </source>
</evidence>
<reference evidence="4" key="1">
    <citation type="submission" date="2018-07" db="EMBL/GenBank/DDBJ databases">
        <authorList>
            <person name="Blom J."/>
        </authorList>
    </citation>
    <scope>NUCLEOTIDE SEQUENCE [LARGE SCALE GENOMIC DNA]</scope>
    <source>
        <strain evidence="4">CCOS 864</strain>
    </source>
</reference>